<organism evidence="3 4">
    <name type="scientific">Pseudovibrio japonicus</name>
    <dbReference type="NCBI Taxonomy" id="366534"/>
    <lineage>
        <taxon>Bacteria</taxon>
        <taxon>Pseudomonadati</taxon>
        <taxon>Pseudomonadota</taxon>
        <taxon>Alphaproteobacteria</taxon>
        <taxon>Hyphomicrobiales</taxon>
        <taxon>Stappiaceae</taxon>
        <taxon>Pseudovibrio</taxon>
    </lineage>
</organism>
<keyword evidence="3" id="KW-0418">Kinase</keyword>
<dbReference type="PANTHER" id="PTHR30203:SF33">
    <property type="entry name" value="BLR4455 PROTEIN"/>
    <property type="match status" value="1"/>
</dbReference>
<keyword evidence="2" id="KW-0472">Membrane</keyword>
<evidence type="ECO:0000256" key="1">
    <source>
        <dbReference type="ARBA" id="ARBA00007613"/>
    </source>
</evidence>
<dbReference type="NCBIfam" id="TIGR01845">
    <property type="entry name" value="outer_NodT"/>
    <property type="match status" value="1"/>
</dbReference>
<name>A0ABQ3ERJ8_9HYPH</name>
<keyword evidence="2" id="KW-1134">Transmembrane beta strand</keyword>
<dbReference type="Proteomes" id="UP000637980">
    <property type="component" value="Unassembled WGS sequence"/>
</dbReference>
<comment type="similarity">
    <text evidence="1 2">Belongs to the outer membrane factor (OMF) (TC 1.B.17) family.</text>
</comment>
<keyword evidence="3" id="KW-0808">Transferase</keyword>
<gene>
    <name evidence="3" type="ORF">GCM10007094_39920</name>
</gene>
<protein>
    <submittedName>
        <fullName evidence="3">Histidine kinase</fullName>
    </submittedName>
</protein>
<evidence type="ECO:0000313" key="4">
    <source>
        <dbReference type="Proteomes" id="UP000637980"/>
    </source>
</evidence>
<dbReference type="Gene3D" id="2.20.200.10">
    <property type="entry name" value="Outer membrane efflux proteins (OEP)"/>
    <property type="match status" value="1"/>
</dbReference>
<dbReference type="PANTHER" id="PTHR30203">
    <property type="entry name" value="OUTER MEMBRANE CATION EFFLUX PROTEIN"/>
    <property type="match status" value="1"/>
</dbReference>
<dbReference type="EMBL" id="BMXE01000009">
    <property type="protein sequence ID" value="GHB46624.1"/>
    <property type="molecule type" value="Genomic_DNA"/>
</dbReference>
<evidence type="ECO:0000256" key="2">
    <source>
        <dbReference type="RuleBase" id="RU362097"/>
    </source>
</evidence>
<dbReference type="GO" id="GO:0016301">
    <property type="term" value="F:kinase activity"/>
    <property type="evidence" value="ECO:0007669"/>
    <property type="project" value="UniProtKB-KW"/>
</dbReference>
<comment type="subcellular location">
    <subcellularLocation>
        <location evidence="2">Cell membrane</location>
        <topology evidence="2">Lipid-anchor</topology>
    </subcellularLocation>
</comment>
<evidence type="ECO:0000313" key="3">
    <source>
        <dbReference type="EMBL" id="GHB46624.1"/>
    </source>
</evidence>
<accession>A0ABQ3ERJ8</accession>
<keyword evidence="2" id="KW-0564">Palmitate</keyword>
<dbReference type="Pfam" id="PF02321">
    <property type="entry name" value="OEP"/>
    <property type="match status" value="2"/>
</dbReference>
<dbReference type="RefSeq" id="WP_189438571.1">
    <property type="nucleotide sequence ID" value="NZ_BMXE01000009.1"/>
</dbReference>
<reference evidence="4" key="1">
    <citation type="journal article" date="2019" name="Int. J. Syst. Evol. Microbiol.">
        <title>The Global Catalogue of Microorganisms (GCM) 10K type strain sequencing project: providing services to taxonomists for standard genome sequencing and annotation.</title>
        <authorList>
            <consortium name="The Broad Institute Genomics Platform"/>
            <consortium name="The Broad Institute Genome Sequencing Center for Infectious Disease"/>
            <person name="Wu L."/>
            <person name="Ma J."/>
        </authorList>
    </citation>
    <scope>NUCLEOTIDE SEQUENCE [LARGE SCALE GENOMIC DNA]</scope>
    <source>
        <strain evidence="4">KCTC 12861</strain>
    </source>
</reference>
<keyword evidence="4" id="KW-1185">Reference proteome</keyword>
<proteinExistence type="inferred from homology"/>
<keyword evidence="2" id="KW-0449">Lipoprotein</keyword>
<dbReference type="InterPro" id="IPR003423">
    <property type="entry name" value="OMP_efflux"/>
</dbReference>
<keyword evidence="2" id="KW-0812">Transmembrane</keyword>
<dbReference type="Gene3D" id="1.20.1600.10">
    <property type="entry name" value="Outer membrane efflux proteins (OEP)"/>
    <property type="match status" value="1"/>
</dbReference>
<sequence>MTALAPAVCRRSGLALLVLLSGCMVGPNFERPELPLEAKYVRNDPGATASADIHGGESQNFSFQRDLPGEWWELFESEPLNAYVSLAIVNSPTLGQAEALLRQAQETAYAAGAALYPTVTGNASRNRQKFAILGGGVNEIIANIDPFFTTYSATLSLSYLLDVWGGTRRFIESQVANIEFAQFQVEAAHLTLTSNLLNAVIMEASFRGQIRATIEIIRVQQEQLDILEAQFRLGGVDESQVLQQEALLEQTKATLPFLETQLTIQRNLINTLGGFYPTQEVVQEFDIEDLQLPRELPLSLPSELVAQRPDVRQAEAMLWAASAQIGVALANQLPSFMITGNVGNESETFERLFFYPGTGIWQITTTAAQTVFDAGALNSQRKAAVAAFEAAAENYRFVVVSAFGDTANAIGALENDAIALEASLAAERAAARSLRLAQQQYRLGAIELVTLLFAVQTYQQAKINLVQAQAVRYTDTVALFFALGGGWWNRPESAPLRDGRPLSIISAVPPFNLLPPPAKNQP</sequence>
<comment type="caution">
    <text evidence="3">The sequence shown here is derived from an EMBL/GenBank/DDBJ whole genome shotgun (WGS) entry which is preliminary data.</text>
</comment>
<dbReference type="SUPFAM" id="SSF56954">
    <property type="entry name" value="Outer membrane efflux proteins (OEP)"/>
    <property type="match status" value="1"/>
</dbReference>
<dbReference type="InterPro" id="IPR010131">
    <property type="entry name" value="MdtP/NodT-like"/>
</dbReference>